<evidence type="ECO:0000256" key="1">
    <source>
        <dbReference type="ARBA" id="ARBA00022487"/>
    </source>
</evidence>
<dbReference type="Gene3D" id="3.40.50.1820">
    <property type="entry name" value="alpha/beta hydrolase"/>
    <property type="match status" value="1"/>
</dbReference>
<dbReference type="GO" id="GO:0090499">
    <property type="term" value="F:pimelyl-[acyl-carrier protein] methyl ester esterase activity"/>
    <property type="evidence" value="ECO:0007669"/>
    <property type="project" value="UniProtKB-EC"/>
</dbReference>
<keyword evidence="4 5" id="KW-0378">Hydrolase</keyword>
<feature type="active site" evidence="5">
    <location>
        <position position="234"/>
    </location>
</feature>
<dbReference type="HAMAP" id="MF_01260">
    <property type="entry name" value="Carboxylester"/>
    <property type="match status" value="1"/>
</dbReference>
<comment type="similarity">
    <text evidence="5">Belongs to the AB hydrolase superfamily. Carboxylesterase BioH family.</text>
</comment>
<keyword evidence="2 5" id="KW-0963">Cytoplasm</keyword>
<dbReference type="InterPro" id="IPR050266">
    <property type="entry name" value="AB_hydrolase_sf"/>
</dbReference>
<dbReference type="GO" id="GO:0016020">
    <property type="term" value="C:membrane"/>
    <property type="evidence" value="ECO:0007669"/>
    <property type="project" value="TreeGrafter"/>
</dbReference>
<evidence type="ECO:0000256" key="2">
    <source>
        <dbReference type="ARBA" id="ARBA00022490"/>
    </source>
</evidence>
<dbReference type="NCBIfam" id="TIGR01738">
    <property type="entry name" value="bioH"/>
    <property type="match status" value="1"/>
</dbReference>
<evidence type="ECO:0000256" key="5">
    <source>
        <dbReference type="HAMAP-Rule" id="MF_01260"/>
    </source>
</evidence>
<dbReference type="InterPro" id="IPR000073">
    <property type="entry name" value="AB_hydrolase_1"/>
</dbReference>
<feature type="binding site" evidence="5">
    <location>
        <begin position="143"/>
        <end position="147"/>
    </location>
    <ligand>
        <name>substrate</name>
    </ligand>
</feature>
<accession>A0A974XMG4</accession>
<comment type="catalytic activity">
    <reaction evidence="5">
        <text>6-carboxyhexanoyl-[ACP] methyl ester + H2O = 6-carboxyhexanoyl-[ACP] + methanol + H(+)</text>
        <dbReference type="Rhea" id="RHEA:42700"/>
        <dbReference type="Rhea" id="RHEA-COMP:9955"/>
        <dbReference type="Rhea" id="RHEA-COMP:10186"/>
        <dbReference type="ChEBI" id="CHEBI:15377"/>
        <dbReference type="ChEBI" id="CHEBI:15378"/>
        <dbReference type="ChEBI" id="CHEBI:17790"/>
        <dbReference type="ChEBI" id="CHEBI:78846"/>
        <dbReference type="ChEBI" id="CHEBI:82735"/>
        <dbReference type="EC" id="3.1.1.85"/>
    </reaction>
</comment>
<keyword evidence="3 5" id="KW-0093">Biotin biosynthesis</keyword>
<comment type="subcellular location">
    <subcellularLocation>
        <location evidence="5">Cytoplasm</location>
    </subcellularLocation>
</comment>
<organism evidence="7 8">
    <name type="scientific">Shewanella cyperi</name>
    <dbReference type="NCBI Taxonomy" id="2814292"/>
    <lineage>
        <taxon>Bacteria</taxon>
        <taxon>Pseudomonadati</taxon>
        <taxon>Pseudomonadota</taxon>
        <taxon>Gammaproteobacteria</taxon>
        <taxon>Alteromonadales</taxon>
        <taxon>Shewanellaceae</taxon>
        <taxon>Shewanella</taxon>
    </lineage>
</organism>
<dbReference type="PANTHER" id="PTHR43798:SF31">
    <property type="entry name" value="AB HYDROLASE SUPERFAMILY PROTEIN YCLE"/>
    <property type="match status" value="1"/>
</dbReference>
<reference evidence="7 8" key="1">
    <citation type="submission" date="2021-03" db="EMBL/GenBank/DDBJ databases">
        <title>Novel species identification of genus Shewanella.</title>
        <authorList>
            <person name="Liu G."/>
            <person name="Zhang Q."/>
        </authorList>
    </citation>
    <scope>NUCLEOTIDE SEQUENCE [LARGE SCALE GENOMIC DNA]</scope>
    <source>
        <strain evidence="7 8">FJAT-53726</strain>
    </source>
</reference>
<comment type="subunit">
    <text evidence="5">Monomer.</text>
</comment>
<dbReference type="Pfam" id="PF00561">
    <property type="entry name" value="Abhydrolase_1"/>
    <property type="match status" value="1"/>
</dbReference>
<comment type="function">
    <text evidence="5">The physiological role of BioH is to remove the methyl group introduced by BioC when the pimeloyl moiety is complete. It allows to synthesize pimeloyl-ACP via the fatty acid synthetic pathway through the hydrolysis of the ester bonds of pimeloyl-ACP esters.</text>
</comment>
<feature type="binding site" evidence="5">
    <location>
        <position position="234"/>
    </location>
    <ligand>
        <name>substrate</name>
    </ligand>
</feature>
<evidence type="ECO:0000313" key="7">
    <source>
        <dbReference type="EMBL" id="QSX29983.1"/>
    </source>
</evidence>
<evidence type="ECO:0000313" key="8">
    <source>
        <dbReference type="Proteomes" id="UP000663281"/>
    </source>
</evidence>
<dbReference type="InterPro" id="IPR029058">
    <property type="entry name" value="AB_hydrolase_fold"/>
</dbReference>
<dbReference type="EC" id="3.1.1.85" evidence="5"/>
<dbReference type="RefSeq" id="WP_207324981.1">
    <property type="nucleotide sequence ID" value="NZ_CP071504.1"/>
</dbReference>
<evidence type="ECO:0000256" key="4">
    <source>
        <dbReference type="ARBA" id="ARBA00022801"/>
    </source>
</evidence>
<feature type="binding site" evidence="5">
    <location>
        <begin position="80"/>
        <end position="81"/>
    </location>
    <ligand>
        <name>substrate</name>
    </ligand>
</feature>
<feature type="binding site" evidence="5">
    <location>
        <position position="22"/>
    </location>
    <ligand>
        <name>substrate</name>
    </ligand>
</feature>
<protein>
    <recommendedName>
        <fullName evidence="5">Pimeloyl-[acyl-carrier protein] methyl ester esterase</fullName>
        <ecNumber evidence="5">3.1.1.85</ecNumber>
    </recommendedName>
    <alternativeName>
        <fullName evidence="5">Biotin synthesis protein BioH</fullName>
    </alternativeName>
    <alternativeName>
        <fullName evidence="5">Carboxylesterase BioH</fullName>
    </alternativeName>
</protein>
<keyword evidence="1 5" id="KW-0719">Serine esterase</keyword>
<dbReference type="InterPro" id="IPR010076">
    <property type="entry name" value="BioH"/>
</dbReference>
<evidence type="ECO:0000259" key="6">
    <source>
        <dbReference type="Pfam" id="PF00561"/>
    </source>
</evidence>
<evidence type="ECO:0000256" key="3">
    <source>
        <dbReference type="ARBA" id="ARBA00022756"/>
    </source>
</evidence>
<keyword evidence="8" id="KW-1185">Reference proteome</keyword>
<gene>
    <name evidence="5 7" type="primary">bioH</name>
    <name evidence="7" type="ORF">JYB88_17695</name>
</gene>
<dbReference type="KEGG" id="scyp:JYB88_17695"/>
<feature type="active site" evidence="5">
    <location>
        <position position="207"/>
    </location>
</feature>
<dbReference type="SUPFAM" id="SSF53474">
    <property type="entry name" value="alpha/beta-Hydrolases"/>
    <property type="match status" value="1"/>
</dbReference>
<name>A0A974XMG4_9GAMM</name>
<proteinExistence type="inferred from homology"/>
<dbReference type="GO" id="GO:0009102">
    <property type="term" value="P:biotin biosynthetic process"/>
    <property type="evidence" value="ECO:0007669"/>
    <property type="project" value="UniProtKB-UniRule"/>
</dbReference>
<dbReference type="Proteomes" id="UP000663281">
    <property type="component" value="Chromosome"/>
</dbReference>
<sequence length="262" mass="28600">MQASLHSDIFGDGPPLVLLHGWGMNGKVFSPLQQALSKYKVHCVDLPGFGLSPAIAGDLDAWVDALMAMAPDNAVWAGWSLGGLVATRAAQRHPQRLAGLITIASSPCFMAREQEAWPGIAPKVLAQFEAELQQDLPRTIERFLAIQAMGSDSAREDIKRIKELVLSRPLPQASALAQGLSMLEQVDLRPGLATMDLPWLRIWGRLDGLVPRRMMGQLPSNSSTEDKVLAKASHAPFISHGDEFVLCVTDWLDRLYSDKESG</sequence>
<dbReference type="EMBL" id="CP071504">
    <property type="protein sequence ID" value="QSX29983.1"/>
    <property type="molecule type" value="Genomic_DNA"/>
</dbReference>
<feature type="active site" description="Nucleophile" evidence="5">
    <location>
        <position position="80"/>
    </location>
</feature>
<dbReference type="GO" id="GO:0005737">
    <property type="term" value="C:cytoplasm"/>
    <property type="evidence" value="ECO:0007669"/>
    <property type="project" value="UniProtKB-SubCell"/>
</dbReference>
<dbReference type="AlphaFoldDB" id="A0A974XMG4"/>
<feature type="domain" description="AB hydrolase-1" evidence="6">
    <location>
        <begin position="14"/>
        <end position="240"/>
    </location>
</feature>
<dbReference type="PANTHER" id="PTHR43798">
    <property type="entry name" value="MONOACYLGLYCEROL LIPASE"/>
    <property type="match status" value="1"/>
</dbReference>
<comment type="pathway">
    <text evidence="5">Cofactor biosynthesis; biotin biosynthesis.</text>
</comment>